<dbReference type="PANTHER" id="PTHR12196:SF2">
    <property type="entry name" value="DIPHTHINE--AMMONIA LIGASE"/>
    <property type="match status" value="1"/>
</dbReference>
<dbReference type="InterPro" id="IPR022427">
    <property type="entry name" value="MJ0570_ATP-bd"/>
</dbReference>
<dbReference type="GeneID" id="7171116"/>
<protein>
    <submittedName>
        <fullName evidence="2">Putative ATP binding protein</fullName>
    </submittedName>
</protein>
<dbReference type="AlphaFoldDB" id="B8D5E4"/>
<gene>
    <name evidence="2" type="ordered locus">DKAM_0999</name>
</gene>
<dbReference type="InterPro" id="IPR002761">
    <property type="entry name" value="Diphthami_syn_dom"/>
</dbReference>
<name>B8D5E4_DESA1</name>
<dbReference type="GO" id="GO:0017183">
    <property type="term" value="P:protein histidyl modification to diphthamide"/>
    <property type="evidence" value="ECO:0007669"/>
    <property type="project" value="TreeGrafter"/>
</dbReference>
<feature type="domain" description="Diphthamide synthase" evidence="1">
    <location>
        <begin position="1"/>
        <end position="216"/>
    </location>
</feature>
<dbReference type="NCBIfam" id="TIGR03679">
    <property type="entry name" value="arCOG00187"/>
    <property type="match status" value="1"/>
</dbReference>
<dbReference type="Pfam" id="PF01902">
    <property type="entry name" value="Diphthami_syn_2"/>
    <property type="match status" value="1"/>
</dbReference>
<organism evidence="2 3">
    <name type="scientific">Desulfurococcus amylolyticus (strain DSM 18924 / JCM 16383 / VKM B-2413 / 1221n)</name>
    <name type="common">Desulfurococcus kamchatkensis</name>
    <dbReference type="NCBI Taxonomy" id="490899"/>
    <lineage>
        <taxon>Archaea</taxon>
        <taxon>Thermoproteota</taxon>
        <taxon>Thermoprotei</taxon>
        <taxon>Desulfurococcales</taxon>
        <taxon>Desulfurococcaceae</taxon>
        <taxon>Desulfurococcus</taxon>
    </lineage>
</organism>
<sequence length="230" mass="26043">MKATVLYSGGKDSTYALHKAVEAGHQVAVLSTIIPLYKYSMLYHKPSFNVVQAQAYSLNIPLESIGVYDEKLELYALRNLLRRVRDKYGVKILVTGAIASNYQRTRFKAIADELGLELYTPLWGRDPRSYLEELLDYGVRFLVTSITSMGIPLDILGREITMSDVERLVKLAEKYGFNPSFEGGDAETIVVDSPLFRYKLVITGEKSIVSEFEGYFEPLRIKLVEKNLLL</sequence>
<dbReference type="STRING" id="490899.DKAM_0999"/>
<dbReference type="PIRSF" id="PIRSF039123">
    <property type="entry name" value="Diphthamide_synthase"/>
    <property type="match status" value="1"/>
</dbReference>
<evidence type="ECO:0000313" key="3">
    <source>
        <dbReference type="Proteomes" id="UP000006903"/>
    </source>
</evidence>
<dbReference type="HOGENOM" id="CLU_010289_0_2_2"/>
<dbReference type="CDD" id="cd01994">
    <property type="entry name" value="AANH_PF0828-like"/>
    <property type="match status" value="1"/>
</dbReference>
<dbReference type="PANTHER" id="PTHR12196">
    <property type="entry name" value="DOMAIN OF UNKNOWN FUNCTION 71 DUF71 -CONTAINING PROTEIN"/>
    <property type="match status" value="1"/>
</dbReference>
<dbReference type="EMBL" id="CP001140">
    <property type="protein sequence ID" value="ACL11325.1"/>
    <property type="molecule type" value="Genomic_DNA"/>
</dbReference>
<dbReference type="Gene3D" id="3.90.1490.10">
    <property type="entry name" value="putative n-type atp pyrophosphatase, domain 2"/>
    <property type="match status" value="1"/>
</dbReference>
<dbReference type="KEGG" id="dka:DKAM_0999"/>
<dbReference type="NCBIfam" id="TIGR00290">
    <property type="entry name" value="MJ0570_dom"/>
    <property type="match status" value="1"/>
</dbReference>
<dbReference type="SUPFAM" id="SSF52402">
    <property type="entry name" value="Adenine nucleotide alpha hydrolases-like"/>
    <property type="match status" value="1"/>
</dbReference>
<proteinExistence type="predicted"/>
<accession>B8D5E4</accession>
<dbReference type="Gene3D" id="3.40.50.620">
    <property type="entry name" value="HUPs"/>
    <property type="match status" value="1"/>
</dbReference>
<dbReference type="eggNOG" id="arCOG00035">
    <property type="taxonomic scope" value="Archaea"/>
</dbReference>
<dbReference type="Proteomes" id="UP000006903">
    <property type="component" value="Chromosome"/>
</dbReference>
<dbReference type="GO" id="GO:0017178">
    <property type="term" value="F:diphthine-ammonia ligase activity"/>
    <property type="evidence" value="ECO:0007669"/>
    <property type="project" value="TreeGrafter"/>
</dbReference>
<dbReference type="RefSeq" id="WP_012608666.1">
    <property type="nucleotide sequence ID" value="NC_011766.1"/>
</dbReference>
<reference evidence="2 3" key="1">
    <citation type="journal article" date="2009" name="J. Bacteriol.">
        <title>Complete genome sequence of the anaerobic, protein-degrading hyperthermophilic crenarchaeon Desulfurococcus kamchatkensis.</title>
        <authorList>
            <person name="Ravin N.V."/>
            <person name="Mardanov A.V."/>
            <person name="Beletsky A.V."/>
            <person name="Kublanov I.V."/>
            <person name="Kolganova T.V."/>
            <person name="Lebedinsky A.V."/>
            <person name="Chernyh N.A."/>
            <person name="Bonch-Osmolovskaya E.A."/>
            <person name="Skryabin K.G."/>
        </authorList>
    </citation>
    <scope>NUCLEOTIDE SEQUENCE [LARGE SCALE GENOMIC DNA]</scope>
    <source>
        <strain evidence="3">DSM 18924 / JCM 16383 / VKM B-2413 / 1221n</strain>
    </source>
</reference>
<dbReference type="InterPro" id="IPR030662">
    <property type="entry name" value="DPH6/MJ0570"/>
</dbReference>
<dbReference type="InterPro" id="IPR014729">
    <property type="entry name" value="Rossmann-like_a/b/a_fold"/>
</dbReference>
<evidence type="ECO:0000259" key="1">
    <source>
        <dbReference type="Pfam" id="PF01902"/>
    </source>
</evidence>
<evidence type="ECO:0000313" key="2">
    <source>
        <dbReference type="EMBL" id="ACL11325.1"/>
    </source>
</evidence>